<dbReference type="PIRSF" id="PIRSF018472">
    <property type="entry name" value="MreD_proteobac"/>
    <property type="match status" value="1"/>
</dbReference>
<evidence type="ECO:0000256" key="3">
    <source>
        <dbReference type="ARBA" id="ARBA00022475"/>
    </source>
</evidence>
<comment type="similarity">
    <text evidence="2">Belongs to the MreD family.</text>
</comment>
<dbReference type="GO" id="GO:0005886">
    <property type="term" value="C:plasma membrane"/>
    <property type="evidence" value="ECO:0007669"/>
    <property type="project" value="UniProtKB-SubCell"/>
</dbReference>
<feature type="transmembrane region" description="Helical" evidence="8">
    <location>
        <begin position="154"/>
        <end position="175"/>
    </location>
</feature>
<proteinExistence type="inferred from homology"/>
<name>A0A916NUC6_9BURK</name>
<dbReference type="AlphaFoldDB" id="A0A916NUC6"/>
<evidence type="ECO:0000313" key="10">
    <source>
        <dbReference type="Proteomes" id="UP000693996"/>
    </source>
</evidence>
<keyword evidence="10" id="KW-1185">Reference proteome</keyword>
<feature type="transmembrane region" description="Helical" evidence="8">
    <location>
        <begin position="116"/>
        <end position="142"/>
    </location>
</feature>
<dbReference type="Proteomes" id="UP000693996">
    <property type="component" value="Chromosome"/>
</dbReference>
<evidence type="ECO:0000256" key="8">
    <source>
        <dbReference type="SAM" id="Phobius"/>
    </source>
</evidence>
<dbReference type="InterPro" id="IPR026034">
    <property type="entry name" value="MreD_proteobac"/>
</dbReference>
<dbReference type="EMBL" id="OU343031">
    <property type="protein sequence ID" value="CAG7595186.1"/>
    <property type="molecule type" value="Genomic_DNA"/>
</dbReference>
<feature type="transmembrane region" description="Helical" evidence="8">
    <location>
        <begin position="50"/>
        <end position="69"/>
    </location>
</feature>
<comment type="subcellular location">
    <subcellularLocation>
        <location evidence="1">Cell membrane</location>
        <topology evidence="1">Multi-pass membrane protein</topology>
    </subcellularLocation>
</comment>
<keyword evidence="7 8" id="KW-0472">Membrane</keyword>
<reference evidence="9" key="1">
    <citation type="submission" date="2021-06" db="EMBL/GenBank/DDBJ databases">
        <authorList>
            <person name="Szabo G."/>
        </authorList>
    </citation>
    <scope>NUCLEOTIDE SEQUENCE</scope>
    <source>
        <strain evidence="9">MYVALT</strain>
    </source>
</reference>
<dbReference type="PANTHER" id="PTHR37484:SF1">
    <property type="entry name" value="ROD SHAPE-DETERMINING PROTEIN MRED"/>
    <property type="match status" value="1"/>
</dbReference>
<gene>
    <name evidence="9" type="ORF">MYVALT_G_00490</name>
</gene>
<accession>A0A916NUC6</accession>
<keyword evidence="3" id="KW-1003">Cell membrane</keyword>
<dbReference type="KEGG" id="vtr:MYVALT_G_00490"/>
<feature type="transmembrane region" description="Helical" evidence="8">
    <location>
        <begin position="24"/>
        <end position="44"/>
    </location>
</feature>
<sequence>MSGYTYSSYVNRRSMRNIEMNRPYYILLPVNLYFIAFSLAVAFFFNLLPWGKWIGVPDFIVIVLLFWNVHQPHKVSMGTAFILGLLMDVHNASLFGEHALAYTLLSYGAIMMHRRLLWLSLSAQIFVVMPLLIIAQIVPFIIQLVSSGEFPGCSHFLNSVIGALLWPVISILLLLPQKRAANPDNTRPI</sequence>
<organism evidence="9 10">
    <name type="scientific">Candidatus Vallotiella hemipterorum</name>
    <dbReference type="NCBI Taxonomy" id="1177213"/>
    <lineage>
        <taxon>Bacteria</taxon>
        <taxon>Pseudomonadati</taxon>
        <taxon>Pseudomonadota</taxon>
        <taxon>Betaproteobacteria</taxon>
        <taxon>Burkholderiales</taxon>
        <taxon>Burkholderiaceae</taxon>
        <taxon>Candidatus Vallotiella</taxon>
    </lineage>
</organism>
<keyword evidence="4 8" id="KW-0812">Transmembrane</keyword>
<evidence type="ECO:0000256" key="4">
    <source>
        <dbReference type="ARBA" id="ARBA00022692"/>
    </source>
</evidence>
<dbReference type="GO" id="GO:0008360">
    <property type="term" value="P:regulation of cell shape"/>
    <property type="evidence" value="ECO:0007669"/>
    <property type="project" value="UniProtKB-KW"/>
</dbReference>
<evidence type="ECO:0000256" key="5">
    <source>
        <dbReference type="ARBA" id="ARBA00022960"/>
    </source>
</evidence>
<evidence type="ECO:0000256" key="1">
    <source>
        <dbReference type="ARBA" id="ARBA00004651"/>
    </source>
</evidence>
<evidence type="ECO:0000256" key="2">
    <source>
        <dbReference type="ARBA" id="ARBA00007776"/>
    </source>
</evidence>
<evidence type="ECO:0000256" key="7">
    <source>
        <dbReference type="ARBA" id="ARBA00023136"/>
    </source>
</evidence>
<evidence type="ECO:0000313" key="9">
    <source>
        <dbReference type="EMBL" id="CAG7595186.1"/>
    </source>
</evidence>
<keyword evidence="6 8" id="KW-1133">Transmembrane helix</keyword>
<keyword evidence="5" id="KW-0133">Cell shape</keyword>
<evidence type="ECO:0000256" key="6">
    <source>
        <dbReference type="ARBA" id="ARBA00022989"/>
    </source>
</evidence>
<dbReference type="Pfam" id="PF04093">
    <property type="entry name" value="MreD"/>
    <property type="match status" value="1"/>
</dbReference>
<dbReference type="PANTHER" id="PTHR37484">
    <property type="entry name" value="ROD SHAPE-DETERMINING PROTEIN MRED"/>
    <property type="match status" value="1"/>
</dbReference>
<protein>
    <submittedName>
        <fullName evidence="9">Rod shape-determining protein MreD</fullName>
    </submittedName>
</protein>
<dbReference type="InterPro" id="IPR007227">
    <property type="entry name" value="Cell_shape_determining_MreD"/>
</dbReference>
<dbReference type="NCBIfam" id="TIGR03426">
    <property type="entry name" value="shape_MreD"/>
    <property type="match status" value="1"/>
</dbReference>